<sequence>MQNSFDSPLLTDLYQLTMAQVYVEKGLTGTACFEFFVRELPAERNFLVASGIQEIINFLKNFSFSSEDLKFLESTGLFNKDFLEYLSELQFKGDVYAMDEGTVFFPMEPVLQVKAPLPLAQLLETRIINVLQYSILITSKAARVSLASRGKTVVDFGLRRAHGGEAGLLAAKSSYIGGFNGTSTVLAGKLYGIPIFGTMAHSYIQAHRNELEAFLNFARTYPQRPIFLVDTYDVKQGVETAIKATQILKKEGINPFGIRIDSGDLSEESRMARLLLDEAGYNDIKIIASGDLDEYSVARLVESNAPIDGFGVGTRVVTSVDVPYLNCAYKLVEYSGKKTFKRSKGKATLPGQKQVIRHFDENGGMIFDELVLCDKTMNTSATAKCLLKPIVEQGKVVNSAFAIEDARQRLRTSLNMLPNHLKALHKAPVYEVRINPKHFNLS</sequence>
<dbReference type="Proteomes" id="UP000093080">
    <property type="component" value="Unassembled WGS sequence"/>
</dbReference>
<dbReference type="NCBIfam" id="TIGR01513">
    <property type="entry name" value="NAPRTase_put"/>
    <property type="match status" value="1"/>
</dbReference>
<dbReference type="Pfam" id="PF17767">
    <property type="entry name" value="NAPRTase_N"/>
    <property type="match status" value="1"/>
</dbReference>
<name>A0A1B9F3A4_9BACT</name>
<protein>
    <recommendedName>
        <fullName evidence="3 9">Nicotinate phosphoribosyltransferase</fullName>
        <ecNumber evidence="3 9">6.3.4.21</ecNumber>
    </recommendedName>
</protein>
<dbReference type="Pfam" id="PF17956">
    <property type="entry name" value="NAPRTase_C"/>
    <property type="match status" value="1"/>
</dbReference>
<dbReference type="NCBIfam" id="NF006696">
    <property type="entry name" value="PRK09243.1-3"/>
    <property type="match status" value="1"/>
</dbReference>
<dbReference type="InterPro" id="IPR006405">
    <property type="entry name" value="Nic_PRibTrfase_pncB"/>
</dbReference>
<dbReference type="InterPro" id="IPR041525">
    <property type="entry name" value="N/Namide_PRibTrfase"/>
</dbReference>
<evidence type="ECO:0000256" key="6">
    <source>
        <dbReference type="ARBA" id="ARBA00022642"/>
    </source>
</evidence>
<dbReference type="PIRSF" id="PIRSF000484">
    <property type="entry name" value="NAPRT"/>
    <property type="match status" value="1"/>
</dbReference>
<dbReference type="GO" id="GO:0047280">
    <property type="term" value="F:nicotinamide phosphoribosyltransferase activity"/>
    <property type="evidence" value="ECO:0007669"/>
    <property type="project" value="UniProtKB-ARBA"/>
</dbReference>
<proteinExistence type="inferred from homology"/>
<keyword evidence="5 9" id="KW-0436">Ligase</keyword>
<dbReference type="GO" id="GO:0004516">
    <property type="term" value="F:nicotinate phosphoribosyltransferase activity"/>
    <property type="evidence" value="ECO:0007669"/>
    <property type="project" value="UniProtKB-UniRule"/>
</dbReference>
<evidence type="ECO:0000256" key="7">
    <source>
        <dbReference type="ARBA" id="ARBA00022679"/>
    </source>
</evidence>
<evidence type="ECO:0000256" key="3">
    <source>
        <dbReference type="ARBA" id="ARBA00013236"/>
    </source>
</evidence>
<evidence type="ECO:0000313" key="14">
    <source>
        <dbReference type="Proteomes" id="UP000093080"/>
    </source>
</evidence>
<evidence type="ECO:0000259" key="11">
    <source>
        <dbReference type="Pfam" id="PF17767"/>
    </source>
</evidence>
<dbReference type="SUPFAM" id="SSF51690">
    <property type="entry name" value="Nicotinate/Quinolinate PRTase C-terminal domain-like"/>
    <property type="match status" value="1"/>
</dbReference>
<dbReference type="AlphaFoldDB" id="A0A1B9F3A4"/>
<keyword evidence="4" id="KW-0597">Phosphoprotein</keyword>
<dbReference type="GO" id="GO:0005829">
    <property type="term" value="C:cytosol"/>
    <property type="evidence" value="ECO:0007669"/>
    <property type="project" value="TreeGrafter"/>
</dbReference>
<dbReference type="EMBL" id="MAGO01000013">
    <property type="protein sequence ID" value="OCC14343.1"/>
    <property type="molecule type" value="Genomic_DNA"/>
</dbReference>
<evidence type="ECO:0000256" key="5">
    <source>
        <dbReference type="ARBA" id="ARBA00022598"/>
    </source>
</evidence>
<evidence type="ECO:0000256" key="8">
    <source>
        <dbReference type="ARBA" id="ARBA00048668"/>
    </source>
</evidence>
<dbReference type="CDD" id="cd01570">
    <property type="entry name" value="NAPRTase_A"/>
    <property type="match status" value="1"/>
</dbReference>
<dbReference type="PATRIC" id="fig|1156395.6.peg.2242"/>
<dbReference type="SUPFAM" id="SSF54675">
    <property type="entry name" value="Nicotinate/Quinolinate PRTase N-terminal domain-like"/>
    <property type="match status" value="1"/>
</dbReference>
<evidence type="ECO:0000259" key="10">
    <source>
        <dbReference type="Pfam" id="PF04095"/>
    </source>
</evidence>
<evidence type="ECO:0000256" key="9">
    <source>
        <dbReference type="RuleBase" id="RU365100"/>
    </source>
</evidence>
<dbReference type="EC" id="6.3.4.21" evidence="3 9"/>
<dbReference type="NCBIfam" id="NF009131">
    <property type="entry name" value="PRK12484.1"/>
    <property type="match status" value="1"/>
</dbReference>
<keyword evidence="7 9" id="KW-0808">Transferase</keyword>
<gene>
    <name evidence="13" type="ORF">DBT_2216</name>
</gene>
<dbReference type="InterPro" id="IPR040727">
    <property type="entry name" value="NAPRTase_N"/>
</dbReference>
<comment type="caution">
    <text evidence="13">The sequence shown here is derived from an EMBL/GenBank/DDBJ whole genome shotgun (WGS) entry which is preliminary data.</text>
</comment>
<dbReference type="GO" id="GO:0034355">
    <property type="term" value="P:NAD+ biosynthetic process via the salvage pathway"/>
    <property type="evidence" value="ECO:0007669"/>
    <property type="project" value="UniProtKB-ARBA"/>
</dbReference>
<evidence type="ECO:0000256" key="2">
    <source>
        <dbReference type="ARBA" id="ARBA00010897"/>
    </source>
</evidence>
<keyword evidence="13" id="KW-0328">Glycosyltransferase</keyword>
<dbReference type="Gene3D" id="3.20.20.70">
    <property type="entry name" value="Aldolase class I"/>
    <property type="match status" value="1"/>
</dbReference>
<dbReference type="InterPro" id="IPR013785">
    <property type="entry name" value="Aldolase_TIM"/>
</dbReference>
<dbReference type="STRING" id="1156395.DBT_2216"/>
<comment type="function">
    <text evidence="9">Catalyzes the first step in the biosynthesis of NAD from nicotinic acid, the ATP-dependent synthesis of beta-nicotinate D-ribonucleotide from nicotinate and 5-phospho-D-ribose 1-phosphate.</text>
</comment>
<dbReference type="UniPathway" id="UPA00253">
    <property type="reaction ID" value="UER00457"/>
</dbReference>
<dbReference type="FunFam" id="3.20.20.70:FF:000076">
    <property type="entry name" value="Nicotinate phosphoribosyltransferase"/>
    <property type="match status" value="1"/>
</dbReference>
<comment type="pathway">
    <text evidence="1 9">Cofactor biosynthesis; NAD(+) biosynthesis; nicotinate D-ribonucleotide from nicotinate: step 1/1.</text>
</comment>
<dbReference type="InterPro" id="IPR041619">
    <property type="entry name" value="NAPRTase_C"/>
</dbReference>
<dbReference type="InterPro" id="IPR007229">
    <property type="entry name" value="Nic_PRibTrfase-Fam"/>
</dbReference>
<organism evidence="13 14">
    <name type="scientific">Dissulfuribacter thermophilus</name>
    <dbReference type="NCBI Taxonomy" id="1156395"/>
    <lineage>
        <taxon>Bacteria</taxon>
        <taxon>Pseudomonadati</taxon>
        <taxon>Thermodesulfobacteriota</taxon>
        <taxon>Dissulfuribacteria</taxon>
        <taxon>Dissulfuribacterales</taxon>
        <taxon>Dissulfuribacteraceae</taxon>
        <taxon>Dissulfuribacter</taxon>
    </lineage>
</organism>
<evidence type="ECO:0000259" key="12">
    <source>
        <dbReference type="Pfam" id="PF17956"/>
    </source>
</evidence>
<accession>A0A1B9F3A4</accession>
<dbReference type="PANTHER" id="PTHR11098:SF1">
    <property type="entry name" value="NICOTINATE PHOSPHORIBOSYLTRANSFERASE"/>
    <property type="match status" value="1"/>
</dbReference>
<comment type="similarity">
    <text evidence="2 9">Belongs to the NAPRTase family.</text>
</comment>
<feature type="domain" description="Nicotinate phosphoribosyltransferase N-terminal" evidence="11">
    <location>
        <begin position="9"/>
        <end position="131"/>
    </location>
</feature>
<dbReference type="InterPro" id="IPR036068">
    <property type="entry name" value="Nicotinate_pribotase-like_C"/>
</dbReference>
<comment type="catalytic activity">
    <reaction evidence="8 9">
        <text>5-phospho-alpha-D-ribose 1-diphosphate + nicotinate + ATP + H2O = nicotinate beta-D-ribonucleotide + ADP + phosphate + diphosphate</text>
        <dbReference type="Rhea" id="RHEA:36163"/>
        <dbReference type="ChEBI" id="CHEBI:15377"/>
        <dbReference type="ChEBI" id="CHEBI:30616"/>
        <dbReference type="ChEBI" id="CHEBI:32544"/>
        <dbReference type="ChEBI" id="CHEBI:33019"/>
        <dbReference type="ChEBI" id="CHEBI:43474"/>
        <dbReference type="ChEBI" id="CHEBI:57502"/>
        <dbReference type="ChEBI" id="CHEBI:58017"/>
        <dbReference type="ChEBI" id="CHEBI:456216"/>
        <dbReference type="EC" id="6.3.4.21"/>
    </reaction>
</comment>
<feature type="domain" description="Nicotinate phosphoribosyltransferase C-terminal" evidence="12">
    <location>
        <begin position="376"/>
        <end position="441"/>
    </location>
</feature>
<comment type="PTM">
    <text evidence="9">Transiently phosphorylated on a His residue during the reaction cycle. Phosphorylation strongly increases the affinity for substrates and increases the rate of nicotinate D-ribonucleotide production. Dephosphorylation regenerates the low-affinity form of the enzyme, leading to product release.</text>
</comment>
<keyword evidence="14" id="KW-1185">Reference proteome</keyword>
<evidence type="ECO:0000256" key="4">
    <source>
        <dbReference type="ARBA" id="ARBA00022553"/>
    </source>
</evidence>
<evidence type="ECO:0000256" key="1">
    <source>
        <dbReference type="ARBA" id="ARBA00004952"/>
    </source>
</evidence>
<dbReference type="PANTHER" id="PTHR11098">
    <property type="entry name" value="NICOTINATE PHOSPHORIBOSYLTRANSFERASE"/>
    <property type="match status" value="1"/>
</dbReference>
<dbReference type="Pfam" id="PF04095">
    <property type="entry name" value="NAPRTase"/>
    <property type="match status" value="1"/>
</dbReference>
<dbReference type="Gene3D" id="3.20.140.10">
    <property type="entry name" value="nicotinate phosphoribosyltransferase"/>
    <property type="match status" value="1"/>
</dbReference>
<reference evidence="13 14" key="1">
    <citation type="submission" date="2016-06" db="EMBL/GenBank/DDBJ databases">
        <title>Respiratory ammonification of nitrate coupled to the oxidation of elemental sulfur in deep-sea autotrophic thermophilic bacteria.</title>
        <authorList>
            <person name="Slobodkina G.B."/>
            <person name="Mardanov A.V."/>
            <person name="Ravin N.V."/>
            <person name="Frolova A.A."/>
            <person name="Viryasiv M.B."/>
            <person name="Chernyh N.A."/>
            <person name="Bonch-Osmolovskaya E.A."/>
            <person name="Slobodkin A.I."/>
        </authorList>
    </citation>
    <scope>NUCLEOTIDE SEQUENCE [LARGE SCALE GENOMIC DNA]</scope>
    <source>
        <strain evidence="13 14">S69</strain>
    </source>
</reference>
<feature type="domain" description="Nicotinate/nicotinamide phosphoribosyltransferase" evidence="10">
    <location>
        <begin position="153"/>
        <end position="334"/>
    </location>
</feature>
<keyword evidence="6 9" id="KW-0662">Pyridine nucleotide biosynthesis</keyword>
<evidence type="ECO:0000313" key="13">
    <source>
        <dbReference type="EMBL" id="OCC14343.1"/>
    </source>
</evidence>